<keyword evidence="14" id="KW-0511">Multifunctional enzyme</keyword>
<evidence type="ECO:0000256" key="16">
    <source>
        <dbReference type="ARBA" id="ARBA00032243"/>
    </source>
</evidence>
<evidence type="ECO:0000256" key="8">
    <source>
        <dbReference type="ARBA" id="ARBA00022723"/>
    </source>
</evidence>
<feature type="domain" description="CRESS-DNA virus Rep endonuclease" evidence="18">
    <location>
        <begin position="2"/>
        <end position="95"/>
    </location>
</feature>
<accession>A0A2K9LSJ5</accession>
<keyword evidence="11" id="KW-0378">Hydrolase</keyword>
<dbReference type="SUPFAM" id="SSF52540">
    <property type="entry name" value="P-loop containing nucleoside triphosphate hydrolases"/>
    <property type="match status" value="1"/>
</dbReference>
<keyword evidence="6" id="KW-0235">DNA replication</keyword>
<dbReference type="GO" id="GO:0000166">
    <property type="term" value="F:nucleotide binding"/>
    <property type="evidence" value="ECO:0007669"/>
    <property type="project" value="UniProtKB-KW"/>
</dbReference>
<dbReference type="GO" id="GO:0016787">
    <property type="term" value="F:hydrolase activity"/>
    <property type="evidence" value="ECO:0007669"/>
    <property type="project" value="UniProtKB-KW"/>
</dbReference>
<dbReference type="GO" id="GO:0016779">
    <property type="term" value="F:nucleotidyltransferase activity"/>
    <property type="evidence" value="ECO:0007669"/>
    <property type="project" value="UniProtKB-KW"/>
</dbReference>
<evidence type="ECO:0000256" key="10">
    <source>
        <dbReference type="ARBA" id="ARBA00022759"/>
    </source>
</evidence>
<evidence type="ECO:0000256" key="11">
    <source>
        <dbReference type="ARBA" id="ARBA00022801"/>
    </source>
</evidence>
<dbReference type="InterPro" id="IPR027417">
    <property type="entry name" value="P-loop_NTPase"/>
</dbReference>
<dbReference type="GO" id="GO:0003723">
    <property type="term" value="F:RNA binding"/>
    <property type="evidence" value="ECO:0007669"/>
    <property type="project" value="InterPro"/>
</dbReference>
<dbReference type="Pfam" id="PF02407">
    <property type="entry name" value="Viral_Rep"/>
    <property type="match status" value="1"/>
</dbReference>
<dbReference type="InterPro" id="IPR049912">
    <property type="entry name" value="CRESS_DNA_REP"/>
</dbReference>
<evidence type="ECO:0000259" key="18">
    <source>
        <dbReference type="PROSITE" id="PS52020"/>
    </source>
</evidence>
<dbReference type="GO" id="GO:0003677">
    <property type="term" value="F:DNA binding"/>
    <property type="evidence" value="ECO:0007669"/>
    <property type="project" value="UniProtKB-KW"/>
</dbReference>
<evidence type="ECO:0000256" key="15">
    <source>
        <dbReference type="ARBA" id="ARBA00030754"/>
    </source>
</evidence>
<keyword evidence="7" id="KW-0540">Nuclease</keyword>
<dbReference type="GO" id="GO:0046872">
    <property type="term" value="F:metal ion binding"/>
    <property type="evidence" value="ECO:0007669"/>
    <property type="project" value="UniProtKB-KW"/>
</dbReference>
<name>A0A2K9LSJ5_9VIRU</name>
<protein>
    <recommendedName>
        <fullName evidence="15">ATP-dependent helicase Rep</fullName>
    </recommendedName>
    <alternativeName>
        <fullName evidence="16">RepP</fullName>
    </alternativeName>
</protein>
<evidence type="ECO:0000256" key="7">
    <source>
        <dbReference type="ARBA" id="ARBA00022722"/>
    </source>
</evidence>
<evidence type="ECO:0000256" key="13">
    <source>
        <dbReference type="ARBA" id="ARBA00023125"/>
    </source>
</evidence>
<comment type="cofactor">
    <cofactor evidence="1">
        <name>Mn(2+)</name>
        <dbReference type="ChEBI" id="CHEBI:29035"/>
    </cofactor>
</comment>
<evidence type="ECO:0000256" key="5">
    <source>
        <dbReference type="ARBA" id="ARBA00022695"/>
    </source>
</evidence>
<evidence type="ECO:0000256" key="3">
    <source>
        <dbReference type="ARBA" id="ARBA00008545"/>
    </source>
</evidence>
<comment type="catalytic activity">
    <reaction evidence="17">
        <text>ATP + H2O = ADP + phosphate + H(+)</text>
        <dbReference type="Rhea" id="RHEA:13065"/>
        <dbReference type="ChEBI" id="CHEBI:15377"/>
        <dbReference type="ChEBI" id="CHEBI:15378"/>
        <dbReference type="ChEBI" id="CHEBI:30616"/>
        <dbReference type="ChEBI" id="CHEBI:43474"/>
        <dbReference type="ChEBI" id="CHEBI:456216"/>
    </reaction>
</comment>
<evidence type="ECO:0000256" key="14">
    <source>
        <dbReference type="ARBA" id="ARBA00023268"/>
    </source>
</evidence>
<evidence type="ECO:0000256" key="4">
    <source>
        <dbReference type="ARBA" id="ARBA00022679"/>
    </source>
</evidence>
<dbReference type="GO" id="GO:0003724">
    <property type="term" value="F:RNA helicase activity"/>
    <property type="evidence" value="ECO:0007669"/>
    <property type="project" value="InterPro"/>
</dbReference>
<organism evidence="19">
    <name type="scientific">uncultured virus</name>
    <dbReference type="NCBI Taxonomy" id="340016"/>
    <lineage>
        <taxon>Viruses</taxon>
        <taxon>environmental samples</taxon>
    </lineage>
</organism>
<evidence type="ECO:0000256" key="2">
    <source>
        <dbReference type="ARBA" id="ARBA00004147"/>
    </source>
</evidence>
<dbReference type="GO" id="GO:0042025">
    <property type="term" value="C:host cell nucleus"/>
    <property type="evidence" value="ECO:0007669"/>
    <property type="project" value="UniProtKB-SubCell"/>
</dbReference>
<evidence type="ECO:0000256" key="12">
    <source>
        <dbReference type="ARBA" id="ARBA00023124"/>
    </source>
</evidence>
<dbReference type="EMBL" id="KY487864">
    <property type="protein sequence ID" value="AUM61797.1"/>
    <property type="molecule type" value="Genomic_DNA"/>
</dbReference>
<evidence type="ECO:0000256" key="17">
    <source>
        <dbReference type="ARBA" id="ARBA00049360"/>
    </source>
</evidence>
<dbReference type="Gene3D" id="3.40.1310.20">
    <property type="match status" value="1"/>
</dbReference>
<keyword evidence="10" id="KW-0255">Endonuclease</keyword>
<keyword evidence="9" id="KW-0547">Nucleotide-binding</keyword>
<dbReference type="GO" id="GO:0004519">
    <property type="term" value="F:endonuclease activity"/>
    <property type="evidence" value="ECO:0007669"/>
    <property type="project" value="UniProtKB-KW"/>
</dbReference>
<keyword evidence="5" id="KW-0548">Nucleotidyltransferase</keyword>
<keyword evidence="12" id="KW-0190">Covalent protein-DNA linkage</keyword>
<dbReference type="GO" id="GO:0006260">
    <property type="term" value="P:DNA replication"/>
    <property type="evidence" value="ECO:0007669"/>
    <property type="project" value="UniProtKB-KW"/>
</dbReference>
<comment type="subcellular location">
    <subcellularLocation>
        <location evidence="2">Host nucleus</location>
    </subcellularLocation>
</comment>
<gene>
    <name evidence="19" type="primary">Rep</name>
</gene>
<dbReference type="InterPro" id="IPR000605">
    <property type="entry name" value="Helicase_SF3_ssDNA/RNA_vir"/>
</dbReference>
<reference evidence="19" key="1">
    <citation type="submission" date="2017-01" db="EMBL/GenBank/DDBJ databases">
        <title>High-throughput sequencing uncovers low homogeneity in the biogeography of single-stranded DNA viruses.</title>
        <authorList>
            <person name="Pearson V.M."/>
            <person name="Rokyta D.R."/>
        </authorList>
    </citation>
    <scope>NUCLEOTIDE SEQUENCE</scope>
</reference>
<sequence length="289" mass="33862">MNKRTRNVCFTGFNETGYEFNEKQMKYLVVGKEICPTTGKEHWQGYVELKNAKTFSAIKKLFKDNKLHLEERKGNALQASNYCKKDGKYIEFGELSSQGARSDLIALKDDILAGKKKCTEVREENPELYHQYGRTLDKLEDDYLCKQKRNWMTKGIWIWGPTGCGKSRWAYETYPDAYTWADDKDWQDCYSGQETIIIDDFRGNIKFQNLLKMIDRYEFKLSRRGRVPFPLLAKTIIITSSMPPEKVYKNLSVDDSIEQLKRRCKIIELPKCTEENYTEVVRVILENSV</sequence>
<keyword evidence="13" id="KW-0238">DNA-binding</keyword>
<keyword evidence="4" id="KW-0808">Transferase</keyword>
<evidence type="ECO:0000256" key="1">
    <source>
        <dbReference type="ARBA" id="ARBA00001936"/>
    </source>
</evidence>
<dbReference type="PROSITE" id="PS52020">
    <property type="entry name" value="CRESS_DNA_REP"/>
    <property type="match status" value="1"/>
</dbReference>
<evidence type="ECO:0000313" key="19">
    <source>
        <dbReference type="EMBL" id="AUM61797.1"/>
    </source>
</evidence>
<dbReference type="Gene3D" id="3.40.50.300">
    <property type="entry name" value="P-loop containing nucleotide triphosphate hydrolases"/>
    <property type="match status" value="1"/>
</dbReference>
<dbReference type="Pfam" id="PF00910">
    <property type="entry name" value="RNA_helicase"/>
    <property type="match status" value="1"/>
</dbReference>
<proteinExistence type="inferred from homology"/>
<evidence type="ECO:0000256" key="9">
    <source>
        <dbReference type="ARBA" id="ARBA00022741"/>
    </source>
</evidence>
<evidence type="ECO:0000256" key="6">
    <source>
        <dbReference type="ARBA" id="ARBA00022705"/>
    </source>
</evidence>
<keyword evidence="8" id="KW-0479">Metal-binding</keyword>
<comment type="similarity">
    <text evidence="3">Belongs to the nanoviruses/circoviruses replication-associated protein family.</text>
</comment>